<dbReference type="SFLD" id="SFLDG01067">
    <property type="entry name" value="SPASM/twitch_domain_containing"/>
    <property type="match status" value="1"/>
</dbReference>
<dbReference type="InterPro" id="IPR050377">
    <property type="entry name" value="Radical_SAM_PqqE_MftC-like"/>
</dbReference>
<dbReference type="PANTHER" id="PTHR11228">
    <property type="entry name" value="RADICAL SAM DOMAIN PROTEIN"/>
    <property type="match status" value="1"/>
</dbReference>
<dbReference type="NCBIfam" id="TIGR03977">
    <property type="entry name" value="rSAM_pair_HxsC"/>
    <property type="match status" value="1"/>
</dbReference>
<evidence type="ECO:0000256" key="4">
    <source>
        <dbReference type="ARBA" id="ARBA00023004"/>
    </source>
</evidence>
<comment type="cofactor">
    <cofactor evidence="1">
        <name>[4Fe-4S] cluster</name>
        <dbReference type="ChEBI" id="CHEBI:49883"/>
    </cofactor>
</comment>
<organism evidence="7 8">
    <name type="scientific">Kaistella jeonii</name>
    <dbReference type="NCBI Taxonomy" id="266749"/>
    <lineage>
        <taxon>Bacteria</taxon>
        <taxon>Pseudomonadati</taxon>
        <taxon>Bacteroidota</taxon>
        <taxon>Flavobacteriia</taxon>
        <taxon>Flavobacteriales</taxon>
        <taxon>Weeksellaceae</taxon>
        <taxon>Chryseobacterium group</taxon>
        <taxon>Kaistella</taxon>
    </lineage>
</organism>
<dbReference type="GO" id="GO:0046872">
    <property type="term" value="F:metal ion binding"/>
    <property type="evidence" value="ECO:0007669"/>
    <property type="project" value="UniProtKB-KW"/>
</dbReference>
<keyword evidence="5" id="KW-0411">Iron-sulfur</keyword>
<dbReference type="CDD" id="cd01335">
    <property type="entry name" value="Radical_SAM"/>
    <property type="match status" value="1"/>
</dbReference>
<evidence type="ECO:0000256" key="1">
    <source>
        <dbReference type="ARBA" id="ARBA00001966"/>
    </source>
</evidence>
<dbReference type="Gene3D" id="3.20.20.70">
    <property type="entry name" value="Aldolase class I"/>
    <property type="match status" value="1"/>
</dbReference>
<dbReference type="SUPFAM" id="SSF102114">
    <property type="entry name" value="Radical SAM enzymes"/>
    <property type="match status" value="1"/>
</dbReference>
<keyword evidence="8" id="KW-1185">Reference proteome</keyword>
<dbReference type="RefSeq" id="WP_039352817.1">
    <property type="nucleotide sequence ID" value="NZ_FOLA01000008.1"/>
</dbReference>
<dbReference type="PROSITE" id="PS51918">
    <property type="entry name" value="RADICAL_SAM"/>
    <property type="match status" value="1"/>
</dbReference>
<dbReference type="AlphaFoldDB" id="A0A0C1F9B1"/>
<keyword evidence="4" id="KW-0408">Iron</keyword>
<dbReference type="SFLD" id="SFLDG01103">
    <property type="entry name" value="Uncharacterised_Radical_SAM_Su"/>
    <property type="match status" value="1"/>
</dbReference>
<dbReference type="InterPro" id="IPR013785">
    <property type="entry name" value="Aldolase_TIM"/>
</dbReference>
<dbReference type="Pfam" id="PF04055">
    <property type="entry name" value="Radical_SAM"/>
    <property type="match status" value="1"/>
</dbReference>
<protein>
    <submittedName>
        <fullName evidence="7">Radical SAM protein</fullName>
    </submittedName>
</protein>
<evidence type="ECO:0000256" key="3">
    <source>
        <dbReference type="ARBA" id="ARBA00022723"/>
    </source>
</evidence>
<keyword evidence="2" id="KW-0949">S-adenosyl-L-methionine</keyword>
<dbReference type="PANTHER" id="PTHR11228:SF7">
    <property type="entry name" value="PQQA PEPTIDE CYCLASE"/>
    <property type="match status" value="1"/>
</dbReference>
<accession>A0A0C1F9B1</accession>
<evidence type="ECO:0000256" key="2">
    <source>
        <dbReference type="ARBA" id="ARBA00022691"/>
    </source>
</evidence>
<comment type="caution">
    <text evidence="7">The sequence shown here is derived from an EMBL/GenBank/DDBJ whole genome shotgun (WGS) entry which is preliminary data.</text>
</comment>
<reference evidence="7 8" key="1">
    <citation type="submission" date="2014-10" db="EMBL/GenBank/DDBJ databases">
        <title>Kaistella jeonii genome.</title>
        <authorList>
            <person name="Clayton J.T."/>
            <person name="Newman J.D."/>
        </authorList>
    </citation>
    <scope>NUCLEOTIDE SEQUENCE [LARGE SCALE GENOMIC DNA]</scope>
    <source>
        <strain evidence="7 8">DSM 17048</strain>
    </source>
</reference>
<dbReference type="OrthoDB" id="9810775at2"/>
<dbReference type="InterPro" id="IPR058240">
    <property type="entry name" value="rSAM_sf"/>
</dbReference>
<dbReference type="InterPro" id="IPR024032">
    <property type="entry name" value="rSAM_paired_HxsC"/>
</dbReference>
<gene>
    <name evidence="7" type="ORF">OA86_10685</name>
</gene>
<evidence type="ECO:0000256" key="5">
    <source>
        <dbReference type="ARBA" id="ARBA00023014"/>
    </source>
</evidence>
<dbReference type="InterPro" id="IPR007197">
    <property type="entry name" value="rSAM"/>
</dbReference>
<dbReference type="GO" id="GO:0051536">
    <property type="term" value="F:iron-sulfur cluster binding"/>
    <property type="evidence" value="ECO:0007669"/>
    <property type="project" value="UniProtKB-KW"/>
</dbReference>
<evidence type="ECO:0000313" key="8">
    <source>
        <dbReference type="Proteomes" id="UP000031473"/>
    </source>
</evidence>
<sequence>MNLRTKGKAENIEEIFIGKVSFKNSEEEFIEVHSIDGDIVFVTKEYLPNKSKQVFNIKNICDFSLEDVVSINGAGGINILYRKNSFHNTLLFTERCNSNCLMCSQPPKDKDDTKVWHYIHSKAIPLIPKDCFELGVSGGEPTILGDNFFNLIQQISHELPDTSIHVLTNGRNFAKNHWAERLGKINNPNMMLGIPLYSDFYQQHDYIVQAKNAFYQTILGLHNLNRYNIRLELRIVLHKQTIGRLKNLSQYIYKNLPFIEHVTFMGLENIGYTPFNMDKLWVDPFDYKEELEEAVLFLNKKGMRVSIYNTQLCLLNEKSHEFAKKSISDWKNEYLEVCDLCKKKEECAGFFRWNLDMKGKHVTPFV</sequence>
<dbReference type="GO" id="GO:0003824">
    <property type="term" value="F:catalytic activity"/>
    <property type="evidence" value="ECO:0007669"/>
    <property type="project" value="InterPro"/>
</dbReference>
<dbReference type="EMBL" id="JSYL01000007">
    <property type="protein sequence ID" value="KIA88493.1"/>
    <property type="molecule type" value="Genomic_DNA"/>
</dbReference>
<dbReference type="Proteomes" id="UP000031473">
    <property type="component" value="Unassembled WGS sequence"/>
</dbReference>
<keyword evidence="3" id="KW-0479">Metal-binding</keyword>
<dbReference type="STRING" id="266749.SAMN05421876_108100"/>
<evidence type="ECO:0000313" key="7">
    <source>
        <dbReference type="EMBL" id="KIA88493.1"/>
    </source>
</evidence>
<feature type="domain" description="Radical SAM core" evidence="6">
    <location>
        <begin position="82"/>
        <end position="304"/>
    </location>
</feature>
<proteinExistence type="predicted"/>
<dbReference type="SFLD" id="SFLDS00029">
    <property type="entry name" value="Radical_SAM"/>
    <property type="match status" value="1"/>
</dbReference>
<evidence type="ECO:0000259" key="6">
    <source>
        <dbReference type="PROSITE" id="PS51918"/>
    </source>
</evidence>
<name>A0A0C1F9B1_9FLAO</name>